<dbReference type="EMBL" id="CP094326">
    <property type="protein sequence ID" value="UNY97311.1"/>
    <property type="molecule type" value="Genomic_DNA"/>
</dbReference>
<keyword evidence="5" id="KW-1185">Reference proteome</keyword>
<dbReference type="PANTHER" id="PTHR43080:SF2">
    <property type="entry name" value="CBS DOMAIN-CONTAINING PROTEIN"/>
    <property type="match status" value="1"/>
</dbReference>
<dbReference type="PANTHER" id="PTHR43080">
    <property type="entry name" value="CBS DOMAIN-CONTAINING PROTEIN CBSX3, MITOCHONDRIAL"/>
    <property type="match status" value="1"/>
</dbReference>
<dbReference type="Gene3D" id="3.10.580.10">
    <property type="entry name" value="CBS-domain"/>
    <property type="match status" value="1"/>
</dbReference>
<reference evidence="4 5" key="1">
    <citation type="journal article" date="2018" name="Int. J. Syst. Evol. Microbiol.">
        <title>Zhouia spongiae sp. nov., isolated from a marine sponge.</title>
        <authorList>
            <person name="Zhuang L."/>
            <person name="Lin B."/>
            <person name="Qin F."/>
            <person name="Luo L."/>
        </authorList>
    </citation>
    <scope>NUCLEOTIDE SEQUENCE [LARGE SCALE GENOMIC DNA]</scope>
    <source>
        <strain evidence="4 5">HN-Y44</strain>
    </source>
</reference>
<evidence type="ECO:0000313" key="4">
    <source>
        <dbReference type="EMBL" id="UNY97311.1"/>
    </source>
</evidence>
<sequence>MKKEIPVSQIMTTSLINLNLDDSLYKAEELFKKYHIRHLPVIKGKKLVGILSYTDLLRLGYADSIDDNLDADNFVYDTLSVRQVMMGKPVFVSSDTSIRKVSEILSEREFHALPVVNEDKDLVGIITTTDLIKYYHGLLYGV</sequence>
<evidence type="ECO:0000256" key="1">
    <source>
        <dbReference type="ARBA" id="ARBA00023122"/>
    </source>
</evidence>
<feature type="domain" description="CBS" evidence="3">
    <location>
        <begin position="11"/>
        <end position="68"/>
    </location>
</feature>
<organism evidence="4 5">
    <name type="scientific">Zhouia spongiae</name>
    <dbReference type="NCBI Taxonomy" id="2202721"/>
    <lineage>
        <taxon>Bacteria</taxon>
        <taxon>Pseudomonadati</taxon>
        <taxon>Bacteroidota</taxon>
        <taxon>Flavobacteriia</taxon>
        <taxon>Flavobacteriales</taxon>
        <taxon>Flavobacteriaceae</taxon>
        <taxon>Zhouia</taxon>
    </lineage>
</organism>
<keyword evidence="1 2" id="KW-0129">CBS domain</keyword>
<name>A0ABY3YIG0_9FLAO</name>
<dbReference type="InterPro" id="IPR000644">
    <property type="entry name" value="CBS_dom"/>
</dbReference>
<evidence type="ECO:0000256" key="2">
    <source>
        <dbReference type="PROSITE-ProRule" id="PRU00703"/>
    </source>
</evidence>
<evidence type="ECO:0000259" key="3">
    <source>
        <dbReference type="PROSITE" id="PS51371"/>
    </source>
</evidence>
<dbReference type="SUPFAM" id="SSF54631">
    <property type="entry name" value="CBS-domain pair"/>
    <property type="match status" value="1"/>
</dbReference>
<dbReference type="InterPro" id="IPR051257">
    <property type="entry name" value="Diverse_CBS-Domain"/>
</dbReference>
<dbReference type="Proteomes" id="UP000829476">
    <property type="component" value="Chromosome"/>
</dbReference>
<feature type="domain" description="CBS" evidence="3">
    <location>
        <begin position="85"/>
        <end position="142"/>
    </location>
</feature>
<accession>A0ABY3YIG0</accession>
<proteinExistence type="predicted"/>
<dbReference type="InterPro" id="IPR046342">
    <property type="entry name" value="CBS_dom_sf"/>
</dbReference>
<dbReference type="PROSITE" id="PS51371">
    <property type="entry name" value="CBS"/>
    <property type="match status" value="2"/>
</dbReference>
<protein>
    <submittedName>
        <fullName evidence="4">CBS domain-containing protein</fullName>
    </submittedName>
</protein>
<evidence type="ECO:0000313" key="5">
    <source>
        <dbReference type="Proteomes" id="UP000829476"/>
    </source>
</evidence>
<gene>
    <name evidence="4" type="ORF">MQE36_09390</name>
</gene>
<dbReference type="Pfam" id="PF00571">
    <property type="entry name" value="CBS"/>
    <property type="match status" value="2"/>
</dbReference>
<dbReference type="SMART" id="SM00116">
    <property type="entry name" value="CBS"/>
    <property type="match status" value="2"/>
</dbReference>
<dbReference type="RefSeq" id="WP_242935725.1">
    <property type="nucleotide sequence ID" value="NZ_CP094326.1"/>
</dbReference>